<keyword evidence="11 17" id="KW-0408">Iron</keyword>
<dbReference type="UniPathway" id="UPA00392"/>
<dbReference type="GO" id="GO:0046872">
    <property type="term" value="F:metal ion binding"/>
    <property type="evidence" value="ECO:0007669"/>
    <property type="project" value="UniProtKB-KW"/>
</dbReference>
<dbReference type="HAMAP" id="MF_02089">
    <property type="entry name" value="QueH"/>
    <property type="match status" value="1"/>
</dbReference>
<keyword evidence="10 17" id="KW-0560">Oxidoreductase</keyword>
<dbReference type="AlphaFoldDB" id="A0A3M0BN47"/>
<gene>
    <name evidence="17" type="primary">queH</name>
    <name evidence="18" type="ORF">CLV39_0594</name>
</gene>
<evidence type="ECO:0000256" key="2">
    <source>
        <dbReference type="ARBA" id="ARBA00004691"/>
    </source>
</evidence>
<dbReference type="SUPFAM" id="SSF52402">
    <property type="entry name" value="Adenine nucleotide alpha hydrolases-like"/>
    <property type="match status" value="1"/>
</dbReference>
<organism evidence="18 19">
    <name type="scientific">Hydrogenothermus marinus</name>
    <dbReference type="NCBI Taxonomy" id="133270"/>
    <lineage>
        <taxon>Bacteria</taxon>
        <taxon>Pseudomonadati</taxon>
        <taxon>Aquificota</taxon>
        <taxon>Aquificia</taxon>
        <taxon>Aquificales</taxon>
        <taxon>Hydrogenothermaceae</taxon>
        <taxon>Hydrogenothermus</taxon>
    </lineage>
</organism>
<comment type="catalytic activity">
    <reaction evidence="16 17">
        <text>epoxyqueuosine(34) in tRNA + AH2 = queuosine(34) in tRNA + A + H2O</text>
        <dbReference type="Rhea" id="RHEA:32159"/>
        <dbReference type="Rhea" id="RHEA-COMP:18571"/>
        <dbReference type="Rhea" id="RHEA-COMP:18582"/>
        <dbReference type="ChEBI" id="CHEBI:13193"/>
        <dbReference type="ChEBI" id="CHEBI:15377"/>
        <dbReference type="ChEBI" id="CHEBI:17499"/>
        <dbReference type="ChEBI" id="CHEBI:194431"/>
        <dbReference type="ChEBI" id="CHEBI:194443"/>
        <dbReference type="EC" id="1.17.99.6"/>
    </reaction>
</comment>
<dbReference type="PANTHER" id="PTHR36701:SF1">
    <property type="entry name" value="EPOXYQUEUOSINE REDUCTASE QUEH"/>
    <property type="match status" value="1"/>
</dbReference>
<evidence type="ECO:0000256" key="17">
    <source>
        <dbReference type="HAMAP-Rule" id="MF_02089"/>
    </source>
</evidence>
<evidence type="ECO:0000256" key="5">
    <source>
        <dbReference type="ARBA" id="ARBA00016895"/>
    </source>
</evidence>
<feature type="binding site" evidence="17">
    <location>
        <position position="9"/>
    </location>
    <ligand>
        <name>[4Fe-4S] cluster</name>
        <dbReference type="ChEBI" id="CHEBI:49883"/>
    </ligand>
</feature>
<feature type="disulfide bond" description="Redox-active" evidence="17">
    <location>
        <begin position="172"/>
        <end position="174"/>
    </location>
</feature>
<comment type="similarity">
    <text evidence="3 17">Belongs to the QueH family.</text>
</comment>
<sequence>MEKILVHICCGVDAVWALRKLKEDFPNSHIEGYFYDPNIHPEEEYELRWIETKRVCDDLGIPCEKGDYDIENWFKAVKGYENEPERGERCSICHDIRLEKSAVYAKEKGFNKFTTVLMMSPKKDFEVLKEIGERIADKYNLEFLAVNFRKGGGMQKMNELSKEKELYHQNYCGCIYGLFKQRQGLEYIPELVSFSKEILPGSREETLEIKKIRLFAENLGLKCHEEEFNFINWKLLNSIVKVGKEPVSHEVLPYSASIRGILRDKVENIIEKENKTILRFKKSNVEVWMVDNIKNIKLDKPRFITNPIFIIEKKDIEIGQKFEFQLKTEIDHNAKSSILIIGNLKSEENIFVSISEGYNKVINLIKENIENIKNNKISIVITGSDLYGDIGKYYFDTYINKKEKQSC</sequence>
<accession>A0A3M0BN47</accession>
<keyword evidence="6 17" id="KW-0004">4Fe-4S</keyword>
<keyword evidence="13 17" id="KW-1015">Disulfide bond</keyword>
<evidence type="ECO:0000256" key="1">
    <source>
        <dbReference type="ARBA" id="ARBA00002268"/>
    </source>
</evidence>
<dbReference type="EC" id="1.17.99.6" evidence="4 17"/>
<reference evidence="18 19" key="1">
    <citation type="submission" date="2018-10" db="EMBL/GenBank/DDBJ databases">
        <title>Genomic Encyclopedia of Archaeal and Bacterial Type Strains, Phase II (KMG-II): from individual species to whole genera.</title>
        <authorList>
            <person name="Goeker M."/>
        </authorList>
    </citation>
    <scope>NUCLEOTIDE SEQUENCE [LARGE SCALE GENOMIC DNA]</scope>
    <source>
        <strain evidence="18 19">VM1</strain>
    </source>
</reference>
<dbReference type="InterPro" id="IPR014729">
    <property type="entry name" value="Rossmann-like_a/b/a_fold"/>
</dbReference>
<evidence type="ECO:0000256" key="8">
    <source>
        <dbReference type="ARBA" id="ARBA00022723"/>
    </source>
</evidence>
<dbReference type="Gene3D" id="3.40.50.620">
    <property type="entry name" value="HUPs"/>
    <property type="match status" value="1"/>
</dbReference>
<keyword evidence="19" id="KW-1185">Reference proteome</keyword>
<evidence type="ECO:0000256" key="10">
    <source>
        <dbReference type="ARBA" id="ARBA00023002"/>
    </source>
</evidence>
<keyword evidence="9 17" id="KW-0671">Queuosine biosynthesis</keyword>
<feature type="binding site" evidence="17">
    <location>
        <position position="93"/>
    </location>
    <ligand>
        <name>[4Fe-4S] cluster</name>
        <dbReference type="ChEBI" id="CHEBI:49883"/>
    </ligand>
</feature>
<feature type="binding site" evidence="17">
    <location>
        <position position="10"/>
    </location>
    <ligand>
        <name>[4Fe-4S] cluster</name>
        <dbReference type="ChEBI" id="CHEBI:49883"/>
    </ligand>
</feature>
<dbReference type="InterPro" id="IPR003828">
    <property type="entry name" value="QueH"/>
</dbReference>
<evidence type="ECO:0000256" key="7">
    <source>
        <dbReference type="ARBA" id="ARBA00022694"/>
    </source>
</evidence>
<comment type="caution">
    <text evidence="18">The sequence shown here is derived from an EMBL/GenBank/DDBJ whole genome shotgun (WGS) entry which is preliminary data.</text>
</comment>
<keyword evidence="14 17" id="KW-0676">Redox-active center</keyword>
<dbReference type="RefSeq" id="WP_121922714.1">
    <property type="nucleotide sequence ID" value="NZ_REFO01000010.1"/>
</dbReference>
<dbReference type="GO" id="GO:0051539">
    <property type="term" value="F:4 iron, 4 sulfur cluster binding"/>
    <property type="evidence" value="ECO:0007669"/>
    <property type="project" value="UniProtKB-UniRule"/>
</dbReference>
<dbReference type="OrthoDB" id="9801033at2"/>
<dbReference type="GO" id="GO:0008616">
    <property type="term" value="P:tRNA queuosine(34) biosynthetic process"/>
    <property type="evidence" value="ECO:0007669"/>
    <property type="project" value="UniProtKB-UniRule"/>
</dbReference>
<dbReference type="PANTHER" id="PTHR36701">
    <property type="entry name" value="EPOXYQUEUOSINE REDUCTASE QUEH"/>
    <property type="match status" value="1"/>
</dbReference>
<evidence type="ECO:0000256" key="15">
    <source>
        <dbReference type="ARBA" id="ARBA00031446"/>
    </source>
</evidence>
<evidence type="ECO:0000256" key="12">
    <source>
        <dbReference type="ARBA" id="ARBA00023014"/>
    </source>
</evidence>
<dbReference type="Proteomes" id="UP000280842">
    <property type="component" value="Unassembled WGS sequence"/>
</dbReference>
<protein>
    <recommendedName>
        <fullName evidence="5 17">Epoxyqueuosine reductase QueH</fullName>
        <ecNumber evidence="4 17">1.17.99.6</ecNumber>
    </recommendedName>
    <alternativeName>
        <fullName evidence="15 17">Queuosine biosynthesis protein QueH</fullName>
    </alternativeName>
</protein>
<evidence type="ECO:0000256" key="4">
    <source>
        <dbReference type="ARBA" id="ARBA00012622"/>
    </source>
</evidence>
<evidence type="ECO:0000256" key="14">
    <source>
        <dbReference type="ARBA" id="ARBA00023284"/>
    </source>
</evidence>
<evidence type="ECO:0000256" key="13">
    <source>
        <dbReference type="ARBA" id="ARBA00023157"/>
    </source>
</evidence>
<evidence type="ECO:0000256" key="11">
    <source>
        <dbReference type="ARBA" id="ARBA00023004"/>
    </source>
</evidence>
<evidence type="ECO:0000256" key="9">
    <source>
        <dbReference type="ARBA" id="ARBA00022785"/>
    </source>
</evidence>
<evidence type="ECO:0000313" key="18">
    <source>
        <dbReference type="EMBL" id="RMA97956.1"/>
    </source>
</evidence>
<keyword evidence="12 17" id="KW-0411">Iron-sulfur</keyword>
<feature type="binding site" evidence="17">
    <location>
        <position position="90"/>
    </location>
    <ligand>
        <name>[4Fe-4S] cluster</name>
        <dbReference type="ChEBI" id="CHEBI:49883"/>
    </ligand>
</feature>
<comment type="function">
    <text evidence="1 17">Catalyzes the conversion of epoxyqueuosine (oQ) to queuosine (Q), which is a hypermodified base found in the wobble positions of tRNA(Asp), tRNA(Asn), tRNA(His) and tRNA(Tyr).</text>
</comment>
<dbReference type="GO" id="GO:0052693">
    <property type="term" value="F:epoxyqueuosine reductase activity"/>
    <property type="evidence" value="ECO:0007669"/>
    <property type="project" value="UniProtKB-UniRule"/>
</dbReference>
<evidence type="ECO:0000256" key="16">
    <source>
        <dbReference type="ARBA" id="ARBA00047415"/>
    </source>
</evidence>
<keyword evidence="8 17" id="KW-0479">Metal-binding</keyword>
<comment type="pathway">
    <text evidence="2 17">tRNA modification; tRNA-queuosine biosynthesis.</text>
</comment>
<dbReference type="EMBL" id="REFO01000010">
    <property type="protein sequence ID" value="RMA97956.1"/>
    <property type="molecule type" value="Genomic_DNA"/>
</dbReference>
<evidence type="ECO:0000256" key="3">
    <source>
        <dbReference type="ARBA" id="ARBA00008207"/>
    </source>
</evidence>
<evidence type="ECO:0000313" key="19">
    <source>
        <dbReference type="Proteomes" id="UP000280842"/>
    </source>
</evidence>
<evidence type="ECO:0000256" key="6">
    <source>
        <dbReference type="ARBA" id="ARBA00022485"/>
    </source>
</evidence>
<dbReference type="Pfam" id="PF02677">
    <property type="entry name" value="QueH"/>
    <property type="match status" value="1"/>
</dbReference>
<keyword evidence="7 17" id="KW-0819">tRNA processing</keyword>
<proteinExistence type="inferred from homology"/>
<name>A0A3M0BN47_9AQUI</name>